<evidence type="ECO:0000313" key="9">
    <source>
        <dbReference type="Proteomes" id="UP001239522"/>
    </source>
</evidence>
<keyword evidence="9" id="KW-1185">Reference proteome</keyword>
<dbReference type="HAMAP" id="MF_00337">
    <property type="entry name" value="Exonuc_7_S"/>
    <property type="match status" value="1"/>
</dbReference>
<dbReference type="PANTHER" id="PTHR34137:SF1">
    <property type="entry name" value="EXODEOXYRIBONUCLEASE 7 SMALL SUBUNIT"/>
    <property type="match status" value="1"/>
</dbReference>
<evidence type="ECO:0000256" key="6">
    <source>
        <dbReference type="HAMAP-Rule" id="MF_00337"/>
    </source>
</evidence>
<proteinExistence type="inferred from homology"/>
<comment type="subunit">
    <text evidence="6">Heterooligomer composed of large and small subunits.</text>
</comment>
<protein>
    <recommendedName>
        <fullName evidence="6">Exodeoxyribonuclease 7 small subunit</fullName>
        <ecNumber evidence="6">3.1.11.6</ecNumber>
    </recommendedName>
    <alternativeName>
        <fullName evidence="6">Exodeoxyribonuclease VII small subunit</fullName>
        <shortName evidence="6">Exonuclease VII small subunit</shortName>
    </alternativeName>
</protein>
<comment type="function">
    <text evidence="6">Bidirectionally degrades single-stranded DNA into large acid-insoluble oligonucleotides, which are then degraded further into small acid-soluble oligonucleotides.</text>
</comment>
<keyword evidence="3 6" id="KW-0540">Nuclease</keyword>
<comment type="subcellular location">
    <subcellularLocation>
        <location evidence="6">Cytoplasm</location>
    </subcellularLocation>
</comment>
<evidence type="ECO:0000256" key="3">
    <source>
        <dbReference type="ARBA" id="ARBA00022722"/>
    </source>
</evidence>
<keyword evidence="5 6" id="KW-0269">Exonuclease</keyword>
<evidence type="ECO:0000256" key="4">
    <source>
        <dbReference type="ARBA" id="ARBA00022801"/>
    </source>
</evidence>
<dbReference type="Pfam" id="PF02609">
    <property type="entry name" value="Exonuc_VII_S"/>
    <property type="match status" value="1"/>
</dbReference>
<evidence type="ECO:0000256" key="1">
    <source>
        <dbReference type="ARBA" id="ARBA00009998"/>
    </source>
</evidence>
<comment type="similarity">
    <text evidence="1 6">Belongs to the XseB family.</text>
</comment>
<dbReference type="PANTHER" id="PTHR34137">
    <property type="entry name" value="EXODEOXYRIBONUCLEASE 7 SMALL SUBUNIT"/>
    <property type="match status" value="1"/>
</dbReference>
<dbReference type="NCBIfam" id="TIGR01280">
    <property type="entry name" value="xseB"/>
    <property type="match status" value="1"/>
</dbReference>
<reference evidence="8 9" key="1">
    <citation type="submission" date="2023-03" db="EMBL/GenBank/DDBJ databases">
        <title>Isolation and description of six Streptomyces strains from soil environments, able to metabolize different microbial glucans.</title>
        <authorList>
            <person name="Widen T."/>
            <person name="Larsbrink J."/>
        </authorList>
    </citation>
    <scope>NUCLEOTIDE SEQUENCE [LARGE SCALE GENOMIC DNA]</scope>
    <source>
        <strain evidence="8 9">Mut1</strain>
    </source>
</reference>
<dbReference type="Gene3D" id="1.10.287.1040">
    <property type="entry name" value="Exonuclease VII, small subunit"/>
    <property type="match status" value="1"/>
</dbReference>
<dbReference type="InterPro" id="IPR003761">
    <property type="entry name" value="Exonuc_VII_S"/>
</dbReference>
<keyword evidence="2 6" id="KW-0963">Cytoplasm</keyword>
<sequence>MTDDGTASAAATGTLGYEQARDELIEVVRRLEAGGTSLEDSLALWERGEELAKVCRHWLEGARARLDAALAGPAGGEGGEGDSRPGGSTAADAG</sequence>
<dbReference type="Proteomes" id="UP001239522">
    <property type="component" value="Chromosome"/>
</dbReference>
<dbReference type="InterPro" id="IPR037004">
    <property type="entry name" value="Exonuc_VII_ssu_sf"/>
</dbReference>
<name>A0ABY9HNB8_9ACTN</name>
<dbReference type="GO" id="GO:0008855">
    <property type="term" value="F:exodeoxyribonuclease VII activity"/>
    <property type="evidence" value="ECO:0007669"/>
    <property type="project" value="UniProtKB-EC"/>
</dbReference>
<evidence type="ECO:0000256" key="2">
    <source>
        <dbReference type="ARBA" id="ARBA00022490"/>
    </source>
</evidence>
<accession>A0ABY9HNB8</accession>
<evidence type="ECO:0000313" key="8">
    <source>
        <dbReference type="EMBL" id="WLQ36033.1"/>
    </source>
</evidence>
<evidence type="ECO:0000256" key="7">
    <source>
        <dbReference type="SAM" id="MobiDB-lite"/>
    </source>
</evidence>
<evidence type="ECO:0000256" key="5">
    <source>
        <dbReference type="ARBA" id="ARBA00022839"/>
    </source>
</evidence>
<feature type="region of interest" description="Disordered" evidence="7">
    <location>
        <begin position="70"/>
        <end position="94"/>
    </location>
</feature>
<gene>
    <name evidence="6" type="primary">xseB</name>
    <name evidence="8" type="ORF">P8A18_22520</name>
</gene>
<dbReference type="SUPFAM" id="SSF116842">
    <property type="entry name" value="XseB-like"/>
    <property type="match status" value="1"/>
</dbReference>
<dbReference type="RefSeq" id="WP_306057056.1">
    <property type="nucleotide sequence ID" value="NZ_CP120997.1"/>
</dbReference>
<keyword evidence="4 6" id="KW-0378">Hydrolase</keyword>
<dbReference type="EMBL" id="CP120997">
    <property type="protein sequence ID" value="WLQ36033.1"/>
    <property type="molecule type" value="Genomic_DNA"/>
</dbReference>
<dbReference type="NCBIfam" id="NF002139">
    <property type="entry name" value="PRK00977.1-3"/>
    <property type="match status" value="1"/>
</dbReference>
<comment type="catalytic activity">
    <reaction evidence="6">
        <text>Exonucleolytic cleavage in either 5'- to 3'- or 3'- to 5'-direction to yield nucleoside 5'-phosphates.</text>
        <dbReference type="EC" id="3.1.11.6"/>
    </reaction>
</comment>
<dbReference type="EC" id="3.1.11.6" evidence="6"/>
<organism evidence="8 9">
    <name type="scientific">Streptomyces castrisilvae</name>
    <dbReference type="NCBI Taxonomy" id="3033811"/>
    <lineage>
        <taxon>Bacteria</taxon>
        <taxon>Bacillati</taxon>
        <taxon>Actinomycetota</taxon>
        <taxon>Actinomycetes</taxon>
        <taxon>Kitasatosporales</taxon>
        <taxon>Streptomycetaceae</taxon>
        <taxon>Streptomyces</taxon>
    </lineage>
</organism>